<dbReference type="InterPro" id="IPR047123">
    <property type="entry name" value="MYADM-like"/>
</dbReference>
<comment type="subcellular location">
    <subcellularLocation>
        <location evidence="1">Membrane</location>
        <topology evidence="1">Multi-pass membrane protein</topology>
    </subcellularLocation>
</comment>
<feature type="transmembrane region" description="Helical" evidence="8">
    <location>
        <begin position="193"/>
        <end position="220"/>
    </location>
</feature>
<sequence length="303" mass="33372">MPVIVLEARDFSSPIFLVRTLEVISGCITFSLVASLEPPKDPSDLHPTFRIFCMFIWCFFFTLTLLIHILSIIQFHSLIPISWKNLTVTTAVLGALMGLSASVVFPWMVIDHQGSLQRPVAAAVASCITFLAYSSETCILRTQAQEQRGYMGSNPGLLKILQLWGGCNMIPLVLGVVQSQWSALGTPSGVLSWQLWVSAVLYSVCVLMSLVTLVVILGDFAGRCFLPFDRFLAGFSLIGVFLYMFATVICFTKILQLKEPGNRASAQMTELIIMETVVASITLLAYTVDLAFSIKLLCDRSHA</sequence>
<proteinExistence type="inferred from homology"/>
<dbReference type="Proteomes" id="UP001346869">
    <property type="component" value="Unassembled WGS sequence"/>
</dbReference>
<evidence type="ECO:0000259" key="9">
    <source>
        <dbReference type="PROSITE" id="PS51225"/>
    </source>
</evidence>
<reference evidence="10 11" key="2">
    <citation type="journal article" date="2023" name="Mol. Biol. Evol.">
        <title>Genomics of Secondarily Temperate Adaptation in the Only Non-Antarctic Icefish.</title>
        <authorList>
            <person name="Rivera-Colon A.G."/>
            <person name="Rayamajhi N."/>
            <person name="Minhas B.F."/>
            <person name="Madrigal G."/>
            <person name="Bilyk K.T."/>
            <person name="Yoon V."/>
            <person name="Hune M."/>
            <person name="Gregory S."/>
            <person name="Cheng C.H.C."/>
            <person name="Catchen J.M."/>
        </authorList>
    </citation>
    <scope>NUCLEOTIDE SEQUENCE [LARGE SCALE GENOMIC DNA]</scope>
    <source>
        <strain evidence="10">JMC-PN-2008</strain>
    </source>
</reference>
<evidence type="ECO:0000256" key="3">
    <source>
        <dbReference type="ARBA" id="ARBA00022737"/>
    </source>
</evidence>
<keyword evidence="11" id="KW-1185">Reference proteome</keyword>
<evidence type="ECO:0000256" key="5">
    <source>
        <dbReference type="ARBA" id="ARBA00023136"/>
    </source>
</evidence>
<protein>
    <recommendedName>
        <fullName evidence="9">MARVEL domain-containing protein</fullName>
    </recommendedName>
</protein>
<dbReference type="AlphaFoldDB" id="A0AAN8ANJ3"/>
<evidence type="ECO:0000313" key="11">
    <source>
        <dbReference type="Proteomes" id="UP001346869"/>
    </source>
</evidence>
<dbReference type="PROSITE" id="PS51225">
    <property type="entry name" value="MARVEL"/>
    <property type="match status" value="1"/>
</dbReference>
<feature type="domain" description="MARVEL" evidence="9">
    <location>
        <begin position="10"/>
        <end position="145"/>
    </location>
</feature>
<evidence type="ECO:0000313" key="10">
    <source>
        <dbReference type="EMBL" id="KAK5866533.1"/>
    </source>
</evidence>
<dbReference type="PANTHER" id="PTHR17068">
    <property type="entry name" value="MYELOID-ASSOCIATED DIFFERENTIATION MARKER MYADM FAMILY MEMBER"/>
    <property type="match status" value="1"/>
</dbReference>
<dbReference type="PANTHER" id="PTHR17068:SF3">
    <property type="entry name" value="MYELOID-ASSOCIATED DIFFERENTIATION MARKER"/>
    <property type="match status" value="1"/>
</dbReference>
<feature type="transmembrane region" description="Helical" evidence="8">
    <location>
        <begin position="277"/>
        <end position="298"/>
    </location>
</feature>
<reference evidence="10 11" key="1">
    <citation type="journal article" date="2023" name="Genes (Basel)">
        <title>Chromosome-Level Genome Assembly and Circadian Gene Repertoire of the Patagonia Blennie Eleginops maclovinus-The Closest Ancestral Proxy of Antarctic Cryonotothenioids.</title>
        <authorList>
            <person name="Cheng C.C."/>
            <person name="Rivera-Colon A.G."/>
            <person name="Minhas B.F."/>
            <person name="Wilson L."/>
            <person name="Rayamajhi N."/>
            <person name="Vargas-Chacoff L."/>
            <person name="Catchen J.M."/>
        </authorList>
    </citation>
    <scope>NUCLEOTIDE SEQUENCE [LARGE SCALE GENOMIC DNA]</scope>
    <source>
        <strain evidence="10">JMC-PN-2008</strain>
    </source>
</reference>
<feature type="transmembrane region" description="Helical" evidence="8">
    <location>
        <begin position="85"/>
        <end position="108"/>
    </location>
</feature>
<feature type="transmembrane region" description="Helical" evidence="8">
    <location>
        <begin position="120"/>
        <end position="140"/>
    </location>
</feature>
<evidence type="ECO:0000256" key="7">
    <source>
        <dbReference type="PROSITE-ProRule" id="PRU00581"/>
    </source>
</evidence>
<keyword evidence="3" id="KW-0677">Repeat</keyword>
<evidence type="ECO:0000256" key="6">
    <source>
        <dbReference type="ARBA" id="ARBA00034721"/>
    </source>
</evidence>
<dbReference type="InterPro" id="IPR008253">
    <property type="entry name" value="Marvel"/>
</dbReference>
<keyword evidence="5 7" id="KW-0472">Membrane</keyword>
<name>A0AAN8ANJ3_ELEMC</name>
<dbReference type="GO" id="GO:0016020">
    <property type="term" value="C:membrane"/>
    <property type="evidence" value="ECO:0007669"/>
    <property type="project" value="UniProtKB-SubCell"/>
</dbReference>
<comment type="caution">
    <text evidence="10">The sequence shown here is derived from an EMBL/GenBank/DDBJ whole genome shotgun (WGS) entry which is preliminary data.</text>
</comment>
<dbReference type="EMBL" id="JAUZQC010000009">
    <property type="protein sequence ID" value="KAK5866533.1"/>
    <property type="molecule type" value="Genomic_DNA"/>
</dbReference>
<comment type="similarity">
    <text evidence="6">Belongs to the MAL family.</text>
</comment>
<gene>
    <name evidence="10" type="ORF">PBY51_020719</name>
</gene>
<feature type="transmembrane region" description="Helical" evidence="8">
    <location>
        <begin position="161"/>
        <end position="181"/>
    </location>
</feature>
<organism evidence="10 11">
    <name type="scientific">Eleginops maclovinus</name>
    <name type="common">Patagonian blennie</name>
    <name type="synonym">Eleginus maclovinus</name>
    <dbReference type="NCBI Taxonomy" id="56733"/>
    <lineage>
        <taxon>Eukaryota</taxon>
        <taxon>Metazoa</taxon>
        <taxon>Chordata</taxon>
        <taxon>Craniata</taxon>
        <taxon>Vertebrata</taxon>
        <taxon>Euteleostomi</taxon>
        <taxon>Actinopterygii</taxon>
        <taxon>Neopterygii</taxon>
        <taxon>Teleostei</taxon>
        <taxon>Neoteleostei</taxon>
        <taxon>Acanthomorphata</taxon>
        <taxon>Eupercaria</taxon>
        <taxon>Perciformes</taxon>
        <taxon>Notothenioidei</taxon>
        <taxon>Eleginopidae</taxon>
        <taxon>Eleginops</taxon>
    </lineage>
</organism>
<evidence type="ECO:0000256" key="4">
    <source>
        <dbReference type="ARBA" id="ARBA00022989"/>
    </source>
</evidence>
<feature type="transmembrane region" description="Helical" evidence="8">
    <location>
        <begin position="232"/>
        <end position="257"/>
    </location>
</feature>
<keyword evidence="2 7" id="KW-0812">Transmembrane</keyword>
<keyword evidence="4 8" id="KW-1133">Transmembrane helix</keyword>
<evidence type="ECO:0000256" key="1">
    <source>
        <dbReference type="ARBA" id="ARBA00004141"/>
    </source>
</evidence>
<feature type="transmembrane region" description="Helical" evidence="8">
    <location>
        <begin position="48"/>
        <end position="73"/>
    </location>
</feature>
<evidence type="ECO:0000256" key="2">
    <source>
        <dbReference type="ARBA" id="ARBA00022692"/>
    </source>
</evidence>
<accession>A0AAN8ANJ3</accession>
<evidence type="ECO:0000256" key="8">
    <source>
        <dbReference type="SAM" id="Phobius"/>
    </source>
</evidence>